<dbReference type="SUPFAM" id="SSF51182">
    <property type="entry name" value="RmlC-like cupins"/>
    <property type="match status" value="1"/>
</dbReference>
<keyword evidence="2" id="KW-0479">Metal-binding</keyword>
<evidence type="ECO:0000313" key="6">
    <source>
        <dbReference type="EMBL" id="SOD96128.1"/>
    </source>
</evidence>
<name>A0A286GKS2_9PROT</name>
<dbReference type="CDD" id="cd02909">
    <property type="entry name" value="cupin_pirin_N"/>
    <property type="match status" value="1"/>
</dbReference>
<evidence type="ECO:0000259" key="5">
    <source>
        <dbReference type="Pfam" id="PF05726"/>
    </source>
</evidence>
<feature type="binding site" evidence="2">
    <location>
        <position position="109"/>
    </location>
    <ligand>
        <name>Fe cation</name>
        <dbReference type="ChEBI" id="CHEBI:24875"/>
    </ligand>
</feature>
<evidence type="ECO:0000256" key="1">
    <source>
        <dbReference type="ARBA" id="ARBA00008416"/>
    </source>
</evidence>
<evidence type="ECO:0000313" key="7">
    <source>
        <dbReference type="Proteomes" id="UP000219621"/>
    </source>
</evidence>
<dbReference type="CDD" id="cd02247">
    <property type="entry name" value="cupin_pirin_C"/>
    <property type="match status" value="1"/>
</dbReference>
<feature type="domain" description="Pirin N-terminal" evidence="4">
    <location>
        <begin position="28"/>
        <end position="127"/>
    </location>
</feature>
<dbReference type="RefSeq" id="WP_097279547.1">
    <property type="nucleotide sequence ID" value="NZ_OCNJ01000005.1"/>
</dbReference>
<dbReference type="InterPro" id="IPR012093">
    <property type="entry name" value="Pirin"/>
</dbReference>
<feature type="binding site" evidence="2">
    <location>
        <position position="65"/>
    </location>
    <ligand>
        <name>Fe cation</name>
        <dbReference type="ChEBI" id="CHEBI:24875"/>
    </ligand>
</feature>
<reference evidence="6 7" key="1">
    <citation type="submission" date="2017-09" db="EMBL/GenBank/DDBJ databases">
        <authorList>
            <person name="Ehlers B."/>
            <person name="Leendertz F.H."/>
        </authorList>
    </citation>
    <scope>NUCLEOTIDE SEQUENCE [LARGE SCALE GENOMIC DNA]</scope>
    <source>
        <strain evidence="6 7">USBA 140</strain>
    </source>
</reference>
<dbReference type="InterPro" id="IPR008778">
    <property type="entry name" value="Pirin_C_dom"/>
</dbReference>
<feature type="binding site" evidence="2">
    <location>
        <position position="67"/>
    </location>
    <ligand>
        <name>Fe cation</name>
        <dbReference type="ChEBI" id="CHEBI:24875"/>
    </ligand>
</feature>
<dbReference type="InterPro" id="IPR011051">
    <property type="entry name" value="RmlC_Cupin_sf"/>
</dbReference>
<dbReference type="PANTHER" id="PTHR13903:SF8">
    <property type="entry name" value="PIRIN"/>
    <property type="match status" value="1"/>
</dbReference>
<dbReference type="Pfam" id="PF05726">
    <property type="entry name" value="Pirin_C"/>
    <property type="match status" value="1"/>
</dbReference>
<dbReference type="AlphaFoldDB" id="A0A286GKS2"/>
<evidence type="ECO:0000259" key="4">
    <source>
        <dbReference type="Pfam" id="PF02678"/>
    </source>
</evidence>
<protein>
    <recommendedName>
        <fullName evidence="8">Pirin</fullName>
    </recommendedName>
</protein>
<feature type="binding site" evidence="2">
    <location>
        <position position="111"/>
    </location>
    <ligand>
        <name>Fe cation</name>
        <dbReference type="ChEBI" id="CHEBI:24875"/>
    </ligand>
</feature>
<comment type="similarity">
    <text evidence="1 3">Belongs to the pirin family.</text>
</comment>
<gene>
    <name evidence="6" type="ORF">SAMN05421508_105169</name>
</gene>
<sequence length="287" mass="30986">MTVAALPRSRTVARVVPGMPAEDGAGVKLTRLVGQPRLPDLDPLLMLDRIHSDDPRAYIAGFPPHPHRGFETVTYLVQGRMRHRDNHGHEGLITDGGVQWMTAGRGIEHSEMPEQTDGLLFGFQLWLNLPAAEKMREPWYRDIPAADLARLSPADGVEVVVIAGAWDDARGPAPERPTQPFIVDVALAPGAVADIPVPDGHAAFVHPFQGSVTLGPAEAGERVHDGWLAVLDDGGGLRAAADAEAGARLLVVAGRPLREPIAKYGPFVMNTRDELIQAVDDYRAGRF</sequence>
<dbReference type="InterPro" id="IPR014710">
    <property type="entry name" value="RmlC-like_jellyroll"/>
</dbReference>
<evidence type="ECO:0000256" key="2">
    <source>
        <dbReference type="PIRSR" id="PIRSR006232-1"/>
    </source>
</evidence>
<dbReference type="Proteomes" id="UP000219621">
    <property type="component" value="Unassembled WGS sequence"/>
</dbReference>
<dbReference type="OrthoDB" id="9780903at2"/>
<keyword evidence="7" id="KW-1185">Reference proteome</keyword>
<dbReference type="Gene3D" id="2.60.120.10">
    <property type="entry name" value="Jelly Rolls"/>
    <property type="match status" value="2"/>
</dbReference>
<evidence type="ECO:0008006" key="8">
    <source>
        <dbReference type="Google" id="ProtNLM"/>
    </source>
</evidence>
<comment type="cofactor">
    <cofactor evidence="2">
        <name>Fe cation</name>
        <dbReference type="ChEBI" id="CHEBI:24875"/>
    </cofactor>
    <text evidence="2">Binds 1 Fe cation per subunit.</text>
</comment>
<dbReference type="PANTHER" id="PTHR13903">
    <property type="entry name" value="PIRIN-RELATED"/>
    <property type="match status" value="1"/>
</dbReference>
<feature type="domain" description="Pirin C-terminal" evidence="5">
    <location>
        <begin position="183"/>
        <end position="287"/>
    </location>
</feature>
<dbReference type="EMBL" id="OCNJ01000005">
    <property type="protein sequence ID" value="SOD96128.1"/>
    <property type="molecule type" value="Genomic_DNA"/>
</dbReference>
<dbReference type="PIRSF" id="PIRSF006232">
    <property type="entry name" value="Pirin"/>
    <property type="match status" value="1"/>
</dbReference>
<evidence type="ECO:0000256" key="3">
    <source>
        <dbReference type="RuleBase" id="RU003457"/>
    </source>
</evidence>
<accession>A0A286GKS2</accession>
<dbReference type="Pfam" id="PF02678">
    <property type="entry name" value="Pirin"/>
    <property type="match status" value="1"/>
</dbReference>
<dbReference type="InterPro" id="IPR003829">
    <property type="entry name" value="Pirin_N_dom"/>
</dbReference>
<keyword evidence="2" id="KW-0408">Iron</keyword>
<proteinExistence type="inferred from homology"/>
<organism evidence="6 7">
    <name type="scientific">Caenispirillum bisanense</name>
    <dbReference type="NCBI Taxonomy" id="414052"/>
    <lineage>
        <taxon>Bacteria</taxon>
        <taxon>Pseudomonadati</taxon>
        <taxon>Pseudomonadota</taxon>
        <taxon>Alphaproteobacteria</taxon>
        <taxon>Rhodospirillales</taxon>
        <taxon>Novispirillaceae</taxon>
        <taxon>Caenispirillum</taxon>
    </lineage>
</organism>
<dbReference type="GO" id="GO:0046872">
    <property type="term" value="F:metal ion binding"/>
    <property type="evidence" value="ECO:0007669"/>
    <property type="project" value="UniProtKB-KW"/>
</dbReference>